<evidence type="ECO:0000313" key="4">
    <source>
        <dbReference type="Proteomes" id="UP000187209"/>
    </source>
</evidence>
<keyword evidence="4" id="KW-1185">Reference proteome</keyword>
<dbReference type="SUPFAM" id="SSF48452">
    <property type="entry name" value="TPR-like"/>
    <property type="match status" value="1"/>
</dbReference>
<protein>
    <submittedName>
        <fullName evidence="3">Uncharacterized protein</fullName>
    </submittedName>
</protein>
<evidence type="ECO:0000313" key="3">
    <source>
        <dbReference type="EMBL" id="OMJ90081.1"/>
    </source>
</evidence>
<proteinExistence type="predicted"/>
<accession>A0A1R2CM64</accession>
<gene>
    <name evidence="3" type="ORF">SteCoe_7666</name>
</gene>
<dbReference type="PROSITE" id="PS50005">
    <property type="entry name" value="TPR"/>
    <property type="match status" value="1"/>
</dbReference>
<comment type="caution">
    <text evidence="3">The sequence shown here is derived from an EMBL/GenBank/DDBJ whole genome shotgun (WGS) entry which is preliminary data.</text>
</comment>
<sequence length="786" mass="91073">MTDNRTTQSSPSAPDVFNTDPSFNEEMIEDFYDYCRRQLKICKKNAFILTRYKETNGHSFYDSEHSVVESQQPEDKLMEKIAERRKLREQESLENTGKKLNGISSLGQTHTLIFFILRGKDIKNLVPDYEYEVCKQHFTQMLERDPNCHEAHFGLGRLASFEGRYFEALTYVEKAISLRPDTFYLQWSITLSVKINKPIKFLSNPKSILCCLHQKSASQDMLMTRLDALPETPETLWCNMELCRNGVETEAAEYFATKLKNIDPYLGYLAWSELYMDTDVNKSKDIMKELISKYPYRPEAYAKLWCYYYYTEKSYESAEDIASEAFLRVTSPEYNNYYIIMCIACAKSYFKTGKVSSALQLLQKKFLENSEYPIFLYEFGRLSCKSEDNTYAAGAVGALKECARLCSLSRLGKIYYWLSKAYMQNRHHLEAYKYIVKAQAEFENLPQTKRDQLKIWSNDMQMYINDVQKAEKYLEGDELTPKVIDECLEICNKVKGFHKVSAGILNAKILWKLGKRKEAIDKLQSICNLTGIRMIGFTLLFKYLKATSEYAVLERSAFEMITKCKNTYVPTEFWVKSNILYAKSLVKNGKPQKAILILKSIAKVFTPLPFINIPFTRALQRATSVEQLMNPSSLHFHLYDTYKSSFTSIREFGTKVIDENDAPVPEVQEFKGRRMQRTATEGLSSFKKFFVFLNNMSDDVDGESAGFVPTNPQENNFVGISIYSKPKFLYLIAKTTLKYNIYVEDGICAIKDYMEILKFRSNSAKTAVRANKAETIFSYLNELRRN</sequence>
<evidence type="ECO:0000256" key="1">
    <source>
        <dbReference type="PROSITE-ProRule" id="PRU00339"/>
    </source>
</evidence>
<feature type="compositionally biased region" description="Polar residues" evidence="2">
    <location>
        <begin position="1"/>
        <end position="12"/>
    </location>
</feature>
<dbReference type="InterPro" id="IPR019734">
    <property type="entry name" value="TPR_rpt"/>
</dbReference>
<feature type="repeat" description="TPR" evidence="1">
    <location>
        <begin position="149"/>
        <end position="182"/>
    </location>
</feature>
<reference evidence="3 4" key="1">
    <citation type="submission" date="2016-11" db="EMBL/GenBank/DDBJ databases">
        <title>The macronuclear genome of Stentor coeruleus: a giant cell with tiny introns.</title>
        <authorList>
            <person name="Slabodnick M."/>
            <person name="Ruby J.G."/>
            <person name="Reiff S.B."/>
            <person name="Swart E.C."/>
            <person name="Gosai S."/>
            <person name="Prabakaran S."/>
            <person name="Witkowska E."/>
            <person name="Larue G.E."/>
            <person name="Fisher S."/>
            <person name="Freeman R.M."/>
            <person name="Gunawardena J."/>
            <person name="Chu W."/>
            <person name="Stover N.A."/>
            <person name="Gregory B.D."/>
            <person name="Nowacki M."/>
            <person name="Derisi J."/>
            <person name="Roy S.W."/>
            <person name="Marshall W.F."/>
            <person name="Sood P."/>
        </authorList>
    </citation>
    <scope>NUCLEOTIDE SEQUENCE [LARGE SCALE GENOMIC DNA]</scope>
    <source>
        <strain evidence="3">WM001</strain>
    </source>
</reference>
<name>A0A1R2CM64_9CILI</name>
<evidence type="ECO:0000256" key="2">
    <source>
        <dbReference type="SAM" id="MobiDB-lite"/>
    </source>
</evidence>
<dbReference type="Proteomes" id="UP000187209">
    <property type="component" value="Unassembled WGS sequence"/>
</dbReference>
<dbReference type="InterPro" id="IPR011990">
    <property type="entry name" value="TPR-like_helical_dom_sf"/>
</dbReference>
<dbReference type="AlphaFoldDB" id="A0A1R2CM64"/>
<dbReference type="OrthoDB" id="320535at2759"/>
<keyword evidence="1" id="KW-0802">TPR repeat</keyword>
<dbReference type="Gene3D" id="1.25.40.10">
    <property type="entry name" value="Tetratricopeptide repeat domain"/>
    <property type="match status" value="2"/>
</dbReference>
<feature type="region of interest" description="Disordered" evidence="2">
    <location>
        <begin position="1"/>
        <end position="20"/>
    </location>
</feature>
<organism evidence="3 4">
    <name type="scientific">Stentor coeruleus</name>
    <dbReference type="NCBI Taxonomy" id="5963"/>
    <lineage>
        <taxon>Eukaryota</taxon>
        <taxon>Sar</taxon>
        <taxon>Alveolata</taxon>
        <taxon>Ciliophora</taxon>
        <taxon>Postciliodesmatophora</taxon>
        <taxon>Heterotrichea</taxon>
        <taxon>Heterotrichida</taxon>
        <taxon>Stentoridae</taxon>
        <taxon>Stentor</taxon>
    </lineage>
</organism>
<dbReference type="EMBL" id="MPUH01000111">
    <property type="protein sequence ID" value="OMJ90081.1"/>
    <property type="molecule type" value="Genomic_DNA"/>
</dbReference>